<keyword evidence="2 5" id="KW-0808">Transferase</keyword>
<evidence type="ECO:0000256" key="4">
    <source>
        <dbReference type="NCBIfam" id="TIGR00658"/>
    </source>
</evidence>
<evidence type="ECO:0000259" key="6">
    <source>
        <dbReference type="Pfam" id="PF00185"/>
    </source>
</evidence>
<dbReference type="InterPro" id="IPR002292">
    <property type="entry name" value="Orn/put_carbamltrans"/>
</dbReference>
<dbReference type="FunFam" id="3.40.50.1370:FF:000008">
    <property type="entry name" value="Ornithine carbamoyltransferase"/>
    <property type="match status" value="1"/>
</dbReference>
<sequence>MTVKDFLDTNDFTKDQLLDMIELSRVLKRCVKAGYFPELLKHKTLGMIFQQVSTRTRLSFEGAMADLGGTGQFYAPGTIQLGGHETIEDSARVMSRLLDILEARVDRHEDLVELAKYATIPVINGMSDYNHPTQEMGDLLTMIEHLPEGKRIENCKMVFVGDATQVCVSEMFICSKMGMDFVQYGPEGHQIREDLLEIGRKNCEVSGGSVSVTDNREEAMKDADFVYTDVWYGLYDKELSKDERMAIFYPTYQVTEELMAMAAPDAKFMHCLPASRGEEVTDAVIDGAQSICWDEAENRKHSIRGLLAYFCKQAETEEPEAGEAHDQLNYLLEGLGKQGVPTA</sequence>
<dbReference type="SUPFAM" id="SSF53671">
    <property type="entry name" value="Aspartate/ornithine carbamoyltransferase"/>
    <property type="match status" value="1"/>
</dbReference>
<dbReference type="GO" id="GO:0033390">
    <property type="term" value="P:putrescine biosynthetic process from arginine via N-carbamoylputrescine"/>
    <property type="evidence" value="ECO:0007669"/>
    <property type="project" value="InterPro"/>
</dbReference>
<dbReference type="GO" id="GO:0016597">
    <property type="term" value="F:amino acid binding"/>
    <property type="evidence" value="ECO:0007669"/>
    <property type="project" value="InterPro"/>
</dbReference>
<feature type="domain" description="Aspartate/ornithine carbamoyltransferase carbamoyl-P binding" evidence="7">
    <location>
        <begin position="4"/>
        <end position="144"/>
    </location>
</feature>
<accession>A0A2K2UB79</accession>
<dbReference type="Pfam" id="PF00185">
    <property type="entry name" value="OTCace"/>
    <property type="match status" value="1"/>
</dbReference>
<dbReference type="EC" id="2.1.3.3" evidence="4"/>
<dbReference type="EMBL" id="PPEK01000007">
    <property type="protein sequence ID" value="PNV67585.1"/>
    <property type="molecule type" value="Genomic_DNA"/>
</dbReference>
<dbReference type="GO" id="GO:0050231">
    <property type="term" value="F:putrescine carbamoyltransferase activity"/>
    <property type="evidence" value="ECO:0007669"/>
    <property type="project" value="InterPro"/>
</dbReference>
<proteinExistence type="inferred from homology"/>
<gene>
    <name evidence="8" type="ORF">C2L71_07195</name>
</gene>
<name>A0A2K2UB79_9ACTN</name>
<evidence type="ECO:0000256" key="3">
    <source>
        <dbReference type="ARBA" id="ARBA00023115"/>
    </source>
</evidence>
<dbReference type="InterPro" id="IPR036901">
    <property type="entry name" value="Asp/Orn_carbamoylTrfase_sf"/>
</dbReference>
<dbReference type="InterPro" id="IPR024903">
    <property type="entry name" value="PtcA"/>
</dbReference>
<dbReference type="PRINTS" id="PR00100">
    <property type="entry name" value="AOTCASE"/>
</dbReference>
<comment type="caution">
    <text evidence="8">The sequence shown here is derived from an EMBL/GenBank/DDBJ whole genome shotgun (WGS) entry which is preliminary data.</text>
</comment>
<comment type="similarity">
    <text evidence="5">Belongs to the aspartate/ornithine carbamoyltransferase superfamily.</text>
</comment>
<dbReference type="Proteomes" id="UP000236197">
    <property type="component" value="Unassembled WGS sequence"/>
</dbReference>
<evidence type="ECO:0000256" key="1">
    <source>
        <dbReference type="ARBA" id="ARBA00022490"/>
    </source>
</evidence>
<feature type="domain" description="Aspartate/ornithine carbamoyltransferase Asp/Orn-binding" evidence="6">
    <location>
        <begin position="154"/>
        <end position="309"/>
    </location>
</feature>
<evidence type="ECO:0000313" key="9">
    <source>
        <dbReference type="Proteomes" id="UP000236197"/>
    </source>
</evidence>
<dbReference type="NCBIfam" id="TIGR00658">
    <property type="entry name" value="orni_carb_tr"/>
    <property type="match status" value="1"/>
</dbReference>
<dbReference type="PRINTS" id="PR00102">
    <property type="entry name" value="OTCASE"/>
</dbReference>
<protein>
    <recommendedName>
        <fullName evidence="4">Ornithine carbamoyltransferase</fullName>
        <ecNumber evidence="4">2.1.3.3</ecNumber>
    </recommendedName>
</protein>
<dbReference type="PANTHER" id="PTHR45753">
    <property type="entry name" value="ORNITHINE CARBAMOYLTRANSFERASE, MITOCHONDRIAL"/>
    <property type="match status" value="1"/>
</dbReference>
<dbReference type="InterPro" id="IPR006131">
    <property type="entry name" value="Asp_carbamoyltransf_Asp/Orn-bd"/>
</dbReference>
<dbReference type="NCBIfam" id="TIGR04384">
    <property type="entry name" value="putr_carbamoyl"/>
    <property type="match status" value="1"/>
</dbReference>
<evidence type="ECO:0000313" key="8">
    <source>
        <dbReference type="EMBL" id="PNV67585.1"/>
    </source>
</evidence>
<dbReference type="GO" id="GO:0042450">
    <property type="term" value="P:L-arginine biosynthetic process via ornithine"/>
    <property type="evidence" value="ECO:0007669"/>
    <property type="project" value="UniProtKB-UniRule"/>
</dbReference>
<dbReference type="GO" id="GO:0004585">
    <property type="term" value="F:ornithine carbamoyltransferase activity"/>
    <property type="evidence" value="ECO:0007669"/>
    <property type="project" value="UniProtKB-UniRule"/>
</dbReference>
<reference evidence="9" key="1">
    <citation type="submission" date="2018-01" db="EMBL/GenBank/DDBJ databases">
        <title>Rubneribacter badeniensis gen. nov., sp. nov., and Colonibacter rubneri, gen. nov., sp. nov., WGS of new members of the Eggerthellaceae.</title>
        <authorList>
            <person name="Danylec N."/>
            <person name="Stoll D.A."/>
            <person name="Doetsch A."/>
            <person name="Kulling S.E."/>
            <person name="Huch M."/>
        </authorList>
    </citation>
    <scope>NUCLEOTIDE SEQUENCE [LARGE SCALE GENOMIC DNA]</scope>
    <source>
        <strain evidence="9">ResAG-96</strain>
    </source>
</reference>
<dbReference type="InterPro" id="IPR006132">
    <property type="entry name" value="Asp/Orn_carbamoyltranf_P-bd"/>
</dbReference>
<evidence type="ECO:0000256" key="5">
    <source>
        <dbReference type="RuleBase" id="RU003634"/>
    </source>
</evidence>
<dbReference type="OrthoDB" id="9802587at2"/>
<organism evidence="8 9">
    <name type="scientific">Enteroscipio rubneri</name>
    <dbReference type="NCBI Taxonomy" id="2070686"/>
    <lineage>
        <taxon>Bacteria</taxon>
        <taxon>Bacillati</taxon>
        <taxon>Actinomycetota</taxon>
        <taxon>Coriobacteriia</taxon>
        <taxon>Eggerthellales</taxon>
        <taxon>Eggerthellaceae</taxon>
        <taxon>Enteroscipio</taxon>
    </lineage>
</organism>
<dbReference type="Gene3D" id="3.40.50.1370">
    <property type="entry name" value="Aspartate/ornithine carbamoyltransferase"/>
    <property type="match status" value="2"/>
</dbReference>
<dbReference type="AlphaFoldDB" id="A0A2K2UB79"/>
<dbReference type="GO" id="GO:0019240">
    <property type="term" value="P:citrulline biosynthetic process"/>
    <property type="evidence" value="ECO:0007669"/>
    <property type="project" value="TreeGrafter"/>
</dbReference>
<evidence type="ECO:0000259" key="7">
    <source>
        <dbReference type="Pfam" id="PF02729"/>
    </source>
</evidence>
<keyword evidence="9" id="KW-1185">Reference proteome</keyword>
<dbReference type="RefSeq" id="WP_103265096.1">
    <property type="nucleotide sequence ID" value="NZ_CABMLE010000007.1"/>
</dbReference>
<evidence type="ECO:0000256" key="2">
    <source>
        <dbReference type="ARBA" id="ARBA00022679"/>
    </source>
</evidence>
<dbReference type="InterPro" id="IPR006130">
    <property type="entry name" value="Asp/Orn_carbamoylTrfase"/>
</dbReference>
<dbReference type="Pfam" id="PF02729">
    <property type="entry name" value="OTCace_N"/>
    <property type="match status" value="1"/>
</dbReference>
<dbReference type="NCBIfam" id="NF001986">
    <property type="entry name" value="PRK00779.1"/>
    <property type="match status" value="1"/>
</dbReference>
<keyword evidence="1" id="KW-0963">Cytoplasm</keyword>
<dbReference type="PANTHER" id="PTHR45753:SF3">
    <property type="entry name" value="ORNITHINE TRANSCARBAMYLASE, MITOCHONDRIAL"/>
    <property type="match status" value="1"/>
</dbReference>
<keyword evidence="3" id="KW-0620">Polyamine biosynthesis</keyword>